<dbReference type="PANTHER" id="PTHR37841:SF1">
    <property type="entry name" value="DUF3298 DOMAIN-CONTAINING PROTEIN"/>
    <property type="match status" value="1"/>
</dbReference>
<gene>
    <name evidence="2" type="ORF">A500_19124</name>
</gene>
<comment type="caution">
    <text evidence="2">The sequence shown here is derived from an EMBL/GenBank/DDBJ whole genome shotgun (WGS) entry which is preliminary data.</text>
</comment>
<protein>
    <recommendedName>
        <fullName evidence="1">DUF3298 domain-containing protein</fullName>
    </recommendedName>
</protein>
<dbReference type="PATRIC" id="fig|1202534.3.peg.3816"/>
<dbReference type="Gene3D" id="3.90.640.20">
    <property type="entry name" value="Heat-shock cognate protein, ATPase"/>
    <property type="match status" value="1"/>
</dbReference>
<dbReference type="InterPro" id="IPR032774">
    <property type="entry name" value="WG_beta_rep"/>
</dbReference>
<sequence>MHEKNKYKPQEEDKNRKVELYPAIRITINGNKYGYIDKYGKEIIPFKFTNAYNFNEYGLAIVNENGRYGIINSEGIYIVNAQYSLINQYSEGRSIYVENTAMGVFDEKGHKLTDAVYDYIGNYKDGYAVIRKTYGNKYRYGYLNLKGGESCETKYIEANDFNGDYALVKIKDREYSLIDNQCNIVNTYKYEYVGSYGNDMMVFSILLGGPYGYISKEDRIVINPIYSYAREFIDGISIVSTSNEIDKYGVIDKLGRPIYGEIYSDIKYLGEGRLALGLPIGKTKSKSRSIYAIGDDKGTIFTKFKFFKVNNFSNGMASVSDSRKTFFINKDGKELNNLPIFLGSGKLDLLGDIVQAYVDYYIYYLAQNNKMIYGPNKTINLSETYSIIIEKYRPNINYLIYIPNIYGMNDKNAENQINLELRRLSIFDPPSDDIYVQTQLIITDEEILPYNYYGNFKILFYKENLLVLDLVGYYSEINQESILQVRKTCSINLLTGKLYKIKDLFNEGSNWDIEINNNILKIINEEPNYNFIFPDSFKGITENQDFYIDNDNLYIYYHPEKIAPESMGFITFTIPLKNIDKIINKEGELYKLLTG</sequence>
<dbReference type="InterPro" id="IPR037126">
    <property type="entry name" value="PdaC/RsiV-like_sf"/>
</dbReference>
<evidence type="ECO:0000313" key="3">
    <source>
        <dbReference type="Proteomes" id="UP000013988"/>
    </source>
</evidence>
<dbReference type="RefSeq" id="WP_016209032.1">
    <property type="nucleotide sequence ID" value="NZ_ASRV01000233.1"/>
</dbReference>
<organism evidence="2 3">
    <name type="scientific">Clostridium sartagoforme AAU1</name>
    <dbReference type="NCBI Taxonomy" id="1202534"/>
    <lineage>
        <taxon>Bacteria</taxon>
        <taxon>Bacillati</taxon>
        <taxon>Bacillota</taxon>
        <taxon>Clostridia</taxon>
        <taxon>Eubacteriales</taxon>
        <taxon>Clostridiaceae</taxon>
        <taxon>Clostridium</taxon>
    </lineage>
</organism>
<reference evidence="2 3" key="1">
    <citation type="submission" date="2013-03" db="EMBL/GenBank/DDBJ databases">
        <title>Whole genome shotgun sequencing of Clostridium sartagoforme AAU1.</title>
        <authorList>
            <person name="Joshi C.G."/>
            <person name="Duggirala S.M."/>
            <person name="Nathani N.M."/>
            <person name="Bhatt V.D."/>
            <person name="Patel A.K."/>
            <person name="Pandya P.R."/>
            <person name="KaPatel J.A."/>
        </authorList>
    </citation>
    <scope>NUCLEOTIDE SEQUENCE [LARGE SCALE GENOMIC DNA]</scope>
    <source>
        <strain evidence="2 3">AAU1</strain>
    </source>
</reference>
<evidence type="ECO:0000313" key="2">
    <source>
        <dbReference type="EMBL" id="EOR20007.1"/>
    </source>
</evidence>
<dbReference type="InterPro" id="IPR021729">
    <property type="entry name" value="DUF3298"/>
</dbReference>
<dbReference type="AlphaFoldDB" id="R9BSM2"/>
<dbReference type="Proteomes" id="UP000013988">
    <property type="component" value="Unassembled WGS sequence"/>
</dbReference>
<name>R9BSM2_9CLOT</name>
<dbReference type="PANTHER" id="PTHR37841">
    <property type="entry name" value="GLR2918 PROTEIN"/>
    <property type="match status" value="1"/>
</dbReference>
<proteinExistence type="predicted"/>
<keyword evidence="3" id="KW-1185">Reference proteome</keyword>
<feature type="domain" description="DUF3298" evidence="1">
    <location>
        <begin position="502"/>
        <end position="576"/>
    </location>
</feature>
<dbReference type="EMBL" id="ASRV01000233">
    <property type="protein sequence ID" value="EOR20007.1"/>
    <property type="molecule type" value="Genomic_DNA"/>
</dbReference>
<dbReference type="Pfam" id="PF14903">
    <property type="entry name" value="WG_beta_rep"/>
    <property type="match status" value="4"/>
</dbReference>
<dbReference type="Pfam" id="PF11738">
    <property type="entry name" value="DUF3298"/>
    <property type="match status" value="1"/>
</dbReference>
<accession>R9BSM2</accession>
<dbReference type="OrthoDB" id="210273at2"/>
<evidence type="ECO:0000259" key="1">
    <source>
        <dbReference type="Pfam" id="PF11738"/>
    </source>
</evidence>